<gene>
    <name evidence="14" type="ORF">CFOL_v3_10618</name>
</gene>
<dbReference type="PANTHER" id="PTHR12313">
    <property type="entry name" value="E3 UBIQUITIN-PROTEIN LIGASE RNF5-RELATED"/>
    <property type="match status" value="1"/>
</dbReference>
<dbReference type="InterPro" id="IPR013083">
    <property type="entry name" value="Znf_RING/FYVE/PHD"/>
</dbReference>
<dbReference type="OrthoDB" id="6270329at2759"/>
<proteinExistence type="predicted"/>
<evidence type="ECO:0000256" key="3">
    <source>
        <dbReference type="ARBA" id="ARBA00004906"/>
    </source>
</evidence>
<evidence type="ECO:0000256" key="5">
    <source>
        <dbReference type="ARBA" id="ARBA00022723"/>
    </source>
</evidence>
<evidence type="ECO:0000256" key="9">
    <source>
        <dbReference type="ARBA" id="ARBA00023136"/>
    </source>
</evidence>
<comment type="function">
    <text evidence="11">E3 ubiquitin-protein ligase.</text>
</comment>
<evidence type="ECO:0000256" key="6">
    <source>
        <dbReference type="ARBA" id="ARBA00022771"/>
    </source>
</evidence>
<feature type="region of interest" description="Disordered" evidence="12">
    <location>
        <begin position="89"/>
        <end position="121"/>
    </location>
</feature>
<sequence>METDHVPDSESINKSCTVPSSSSNNNTNDGNFECNICFEVADEDPIVTLCGHLYCWPCLYKWLHMHSHSHECPVCKALIEEDKLVPLYGRGTTHSDPRSRSSPGVEIPRRPTGQRPETVPTYHTGRIPLRDVMSMPMDTSLVLINMVAIVFRVVLPAFIPISLSLQMHRFSDATGYETVASFHHGGINSSHSGLHRAPNQPLDHEQSSYNSLLLYALKITLIFLGFAVVFFLIRLSF</sequence>
<keyword evidence="7 11" id="KW-0833">Ubl conjugation pathway</keyword>
<dbReference type="SUPFAM" id="SSF57850">
    <property type="entry name" value="RING/U-box"/>
    <property type="match status" value="1"/>
</dbReference>
<evidence type="ECO:0000256" key="1">
    <source>
        <dbReference type="ARBA" id="ARBA00000900"/>
    </source>
</evidence>
<dbReference type="InParanoid" id="A0A1Q3BGT2"/>
<evidence type="ECO:0000259" key="13">
    <source>
        <dbReference type="PROSITE" id="PS50089"/>
    </source>
</evidence>
<dbReference type="Pfam" id="PF13639">
    <property type="entry name" value="zf-RING_2"/>
    <property type="match status" value="1"/>
</dbReference>
<dbReference type="AlphaFoldDB" id="A0A1Q3BGT2"/>
<dbReference type="InterPro" id="IPR017907">
    <property type="entry name" value="Znf_RING_CS"/>
</dbReference>
<comment type="subcellular location">
    <subcellularLocation>
        <location evidence="2">Endomembrane system</location>
    </subcellularLocation>
    <subcellularLocation>
        <location evidence="11">Endoplasmic reticulum membrane</location>
        <topology evidence="11">Single-pass type IV membrane protein</topology>
    </subcellularLocation>
</comment>
<evidence type="ECO:0000256" key="12">
    <source>
        <dbReference type="SAM" id="MobiDB-lite"/>
    </source>
</evidence>
<dbReference type="CDD" id="cd16745">
    <property type="entry name" value="RING-HC_AtRMA-like"/>
    <property type="match status" value="1"/>
</dbReference>
<dbReference type="GO" id="GO:0005789">
    <property type="term" value="C:endoplasmic reticulum membrane"/>
    <property type="evidence" value="ECO:0007669"/>
    <property type="project" value="UniProtKB-SubCell"/>
</dbReference>
<name>A0A1Q3BGT2_CEPFO</name>
<keyword evidence="8 11" id="KW-0862">Zinc</keyword>
<dbReference type="GO" id="GO:0061630">
    <property type="term" value="F:ubiquitin protein ligase activity"/>
    <property type="evidence" value="ECO:0007669"/>
    <property type="project" value="UniProtKB-UniRule"/>
</dbReference>
<dbReference type="EC" id="2.3.2.27" evidence="11"/>
<evidence type="ECO:0000256" key="11">
    <source>
        <dbReference type="RuleBase" id="RU369090"/>
    </source>
</evidence>
<dbReference type="GO" id="GO:0016567">
    <property type="term" value="P:protein ubiquitination"/>
    <property type="evidence" value="ECO:0007669"/>
    <property type="project" value="UniProtKB-UniPathway"/>
</dbReference>
<dbReference type="Gene3D" id="3.30.40.10">
    <property type="entry name" value="Zinc/RING finger domain, C3HC4 (zinc finger)"/>
    <property type="match status" value="1"/>
</dbReference>
<dbReference type="UniPathway" id="UPA00143"/>
<keyword evidence="5 11" id="KW-0479">Metal-binding</keyword>
<dbReference type="PROSITE" id="PS00518">
    <property type="entry name" value="ZF_RING_1"/>
    <property type="match status" value="1"/>
</dbReference>
<keyword evidence="4 11" id="KW-0808">Transferase</keyword>
<evidence type="ECO:0000256" key="4">
    <source>
        <dbReference type="ARBA" id="ARBA00022679"/>
    </source>
</evidence>
<dbReference type="GO" id="GO:0008270">
    <property type="term" value="F:zinc ion binding"/>
    <property type="evidence" value="ECO:0007669"/>
    <property type="project" value="UniProtKB-KW"/>
</dbReference>
<accession>A0A1Q3BGT2</accession>
<feature type="domain" description="RING-type" evidence="13">
    <location>
        <begin position="34"/>
        <end position="76"/>
    </location>
</feature>
<evidence type="ECO:0000256" key="7">
    <source>
        <dbReference type="ARBA" id="ARBA00022786"/>
    </source>
</evidence>
<evidence type="ECO:0000256" key="10">
    <source>
        <dbReference type="PROSITE-ProRule" id="PRU00175"/>
    </source>
</evidence>
<dbReference type="PROSITE" id="PS50089">
    <property type="entry name" value="ZF_RING_2"/>
    <property type="match status" value="1"/>
</dbReference>
<comment type="domain">
    <text evidence="11">The RING-type zinc finger domain is responsible for E3 ligase activity.</text>
</comment>
<keyword evidence="11" id="KW-0256">Endoplasmic reticulum</keyword>
<keyword evidence="11" id="KW-0812">Transmembrane</keyword>
<comment type="caution">
    <text evidence="11">Lacks conserved residue(s) required for the propagation of feature annotation.</text>
</comment>
<reference evidence="15" key="1">
    <citation type="submission" date="2016-04" db="EMBL/GenBank/DDBJ databases">
        <title>Cephalotus genome sequencing.</title>
        <authorList>
            <person name="Fukushima K."/>
            <person name="Hasebe M."/>
            <person name="Fang X."/>
        </authorList>
    </citation>
    <scope>NUCLEOTIDE SEQUENCE [LARGE SCALE GENOMIC DNA]</scope>
    <source>
        <strain evidence="15">cv. St1</strain>
    </source>
</reference>
<keyword evidence="15" id="KW-1185">Reference proteome</keyword>
<evidence type="ECO:0000256" key="8">
    <source>
        <dbReference type="ARBA" id="ARBA00022833"/>
    </source>
</evidence>
<protein>
    <recommendedName>
        <fullName evidence="11">E3 ubiquitin-protein ligase RMA</fullName>
        <ecNumber evidence="11">2.3.2.27</ecNumber>
    </recommendedName>
    <alternativeName>
        <fullName evidence="11">Protein RING membrane-anchor</fullName>
    </alternativeName>
    <alternativeName>
        <fullName evidence="11">RING-type E3 ubiquitin transferase RMA</fullName>
    </alternativeName>
</protein>
<feature type="transmembrane region" description="Helical" evidence="11">
    <location>
        <begin position="212"/>
        <end position="233"/>
    </location>
</feature>
<feature type="compositionally biased region" description="Polar residues" evidence="12">
    <location>
        <begin position="10"/>
        <end position="19"/>
    </location>
</feature>
<evidence type="ECO:0000313" key="14">
    <source>
        <dbReference type="EMBL" id="GAV67109.1"/>
    </source>
</evidence>
<keyword evidence="6 10" id="KW-0863">Zinc-finger</keyword>
<feature type="region of interest" description="Disordered" evidence="12">
    <location>
        <begin position="1"/>
        <end position="25"/>
    </location>
</feature>
<dbReference type="InterPro" id="IPR001841">
    <property type="entry name" value="Znf_RING"/>
</dbReference>
<comment type="pathway">
    <text evidence="3 11">Protein modification; protein ubiquitination.</text>
</comment>
<dbReference type="Proteomes" id="UP000187406">
    <property type="component" value="Unassembled WGS sequence"/>
</dbReference>
<organism evidence="14 15">
    <name type="scientific">Cephalotus follicularis</name>
    <name type="common">Albany pitcher plant</name>
    <dbReference type="NCBI Taxonomy" id="3775"/>
    <lineage>
        <taxon>Eukaryota</taxon>
        <taxon>Viridiplantae</taxon>
        <taxon>Streptophyta</taxon>
        <taxon>Embryophyta</taxon>
        <taxon>Tracheophyta</taxon>
        <taxon>Spermatophyta</taxon>
        <taxon>Magnoliopsida</taxon>
        <taxon>eudicotyledons</taxon>
        <taxon>Gunneridae</taxon>
        <taxon>Pentapetalae</taxon>
        <taxon>rosids</taxon>
        <taxon>fabids</taxon>
        <taxon>Oxalidales</taxon>
        <taxon>Cephalotaceae</taxon>
        <taxon>Cephalotus</taxon>
    </lineage>
</organism>
<keyword evidence="9 11" id="KW-0472">Membrane</keyword>
<dbReference type="STRING" id="3775.A0A1Q3BGT2"/>
<evidence type="ECO:0000256" key="2">
    <source>
        <dbReference type="ARBA" id="ARBA00004308"/>
    </source>
</evidence>
<dbReference type="EMBL" id="BDDD01000523">
    <property type="protein sequence ID" value="GAV67109.1"/>
    <property type="molecule type" value="Genomic_DNA"/>
</dbReference>
<dbReference type="InterPro" id="IPR045103">
    <property type="entry name" value="RNF5/RNF185-like"/>
</dbReference>
<dbReference type="SMART" id="SM00184">
    <property type="entry name" value="RING"/>
    <property type="match status" value="1"/>
</dbReference>
<comment type="caution">
    <text evidence="14">The sequence shown here is derived from an EMBL/GenBank/DDBJ whole genome shotgun (WGS) entry which is preliminary data.</text>
</comment>
<feature type="transmembrane region" description="Helical" evidence="11">
    <location>
        <begin position="140"/>
        <end position="161"/>
    </location>
</feature>
<comment type="catalytic activity">
    <reaction evidence="1 11">
        <text>S-ubiquitinyl-[E2 ubiquitin-conjugating enzyme]-L-cysteine + [acceptor protein]-L-lysine = [E2 ubiquitin-conjugating enzyme]-L-cysteine + N(6)-ubiquitinyl-[acceptor protein]-L-lysine.</text>
        <dbReference type="EC" id="2.3.2.27"/>
    </reaction>
</comment>
<dbReference type="GO" id="GO:0006511">
    <property type="term" value="P:ubiquitin-dependent protein catabolic process"/>
    <property type="evidence" value="ECO:0007669"/>
    <property type="project" value="UniProtKB-UniRule"/>
</dbReference>
<keyword evidence="11" id="KW-1133">Transmembrane helix</keyword>
<evidence type="ECO:0000313" key="15">
    <source>
        <dbReference type="Proteomes" id="UP000187406"/>
    </source>
</evidence>